<dbReference type="PANTHER" id="PTHR43000">
    <property type="entry name" value="DTDP-D-GLUCOSE 4,6-DEHYDRATASE-RELATED"/>
    <property type="match status" value="1"/>
</dbReference>
<evidence type="ECO:0000313" key="3">
    <source>
        <dbReference type="Proteomes" id="UP000249915"/>
    </source>
</evidence>
<evidence type="ECO:0000256" key="1">
    <source>
        <dbReference type="ARBA" id="ARBA00007637"/>
    </source>
</evidence>
<dbReference type="OrthoDB" id="9801785at2"/>
<dbReference type="Proteomes" id="UP000249915">
    <property type="component" value="Unassembled WGS sequence"/>
</dbReference>
<dbReference type="Gene3D" id="3.40.50.720">
    <property type="entry name" value="NAD(P)-binding Rossmann-like Domain"/>
    <property type="match status" value="1"/>
</dbReference>
<dbReference type="EMBL" id="MASW01000002">
    <property type="protein sequence ID" value="PXY27816.1"/>
    <property type="molecule type" value="Genomic_DNA"/>
</dbReference>
<dbReference type="InterPro" id="IPR001509">
    <property type="entry name" value="Epimerase_deHydtase"/>
</dbReference>
<dbReference type="Pfam" id="PF01370">
    <property type="entry name" value="Epimerase"/>
    <property type="match status" value="1"/>
</dbReference>
<proteinExistence type="inferred from homology"/>
<dbReference type="SUPFAM" id="SSF51735">
    <property type="entry name" value="NAD(P)-binding Rossmann-fold domains"/>
    <property type="match status" value="1"/>
</dbReference>
<protein>
    <submittedName>
        <fullName evidence="2">NAD-dependent epimerase</fullName>
    </submittedName>
</protein>
<comment type="similarity">
    <text evidence="1">Belongs to the NAD(P)-dependent epimerase/dehydratase family.</text>
</comment>
<dbReference type="RefSeq" id="WP_112281829.1">
    <property type="nucleotide sequence ID" value="NZ_MASW01000002.1"/>
</dbReference>
<gene>
    <name evidence="2" type="ORF">BAY60_15705</name>
</gene>
<dbReference type="AlphaFoldDB" id="A0A2V4B0Y6"/>
<comment type="caution">
    <text evidence="2">The sequence shown here is derived from an EMBL/GenBank/DDBJ whole genome shotgun (WGS) entry which is preliminary data.</text>
</comment>
<accession>A0A2V4B0Y6</accession>
<name>A0A2V4B0Y6_9PSEU</name>
<sequence length="306" mass="32778">MILVTGGLGMIGAHTARALADLGHEVLVTAHRRTEVPSFLAGKVTVEPLDVTDRDAFLALGDRHAISDIVHLAGTIPGDDPVGFFRTDTIGLLGALEAARTWRVRRFAVASSLGVYLGRTEIPWHEDLALPTAQLPHLIIAFKKAVEPLTTHSLAGSGVEPIVLRIGSIWGPLMDPDSPFNHIPPYLSAVLRGERPRPLHADDGGDSCYAPDAGRAIALLTTADTLRHTTYNVSSGRPFTNRELANAVQAITPGLRLDLLPGRQGGPGEDPYLDITRLTHDTGFVPAFDVAAAVADYVAWRADNPR</sequence>
<keyword evidence="3" id="KW-1185">Reference proteome</keyword>
<reference evidence="2 3" key="1">
    <citation type="submission" date="2016-07" db="EMBL/GenBank/DDBJ databases">
        <title>Draft genome sequence of Prauserella muralis DSM 45305, isolated from a mould-covered wall in an indoor environment.</title>
        <authorList>
            <person name="Ruckert C."/>
            <person name="Albersmeier A."/>
            <person name="Jiang C.-L."/>
            <person name="Jiang Y."/>
            <person name="Kalinowski J."/>
            <person name="Schneider O."/>
            <person name="Winkler A."/>
            <person name="Zotchev S.B."/>
        </authorList>
    </citation>
    <scope>NUCLEOTIDE SEQUENCE [LARGE SCALE GENOMIC DNA]</scope>
    <source>
        <strain evidence="2 3">DSM 45305</strain>
    </source>
</reference>
<dbReference type="InterPro" id="IPR036291">
    <property type="entry name" value="NAD(P)-bd_dom_sf"/>
</dbReference>
<evidence type="ECO:0000313" key="2">
    <source>
        <dbReference type="EMBL" id="PXY27816.1"/>
    </source>
</evidence>
<organism evidence="2 3">
    <name type="scientific">Prauserella muralis</name>
    <dbReference type="NCBI Taxonomy" id="588067"/>
    <lineage>
        <taxon>Bacteria</taxon>
        <taxon>Bacillati</taxon>
        <taxon>Actinomycetota</taxon>
        <taxon>Actinomycetes</taxon>
        <taxon>Pseudonocardiales</taxon>
        <taxon>Pseudonocardiaceae</taxon>
        <taxon>Prauserella</taxon>
    </lineage>
</organism>